<dbReference type="SMART" id="SM00823">
    <property type="entry name" value="PKS_PP"/>
    <property type="match status" value="1"/>
</dbReference>
<dbReference type="InterPro" id="IPR036291">
    <property type="entry name" value="NAD(P)-bd_dom_sf"/>
</dbReference>
<organism evidence="9 10">
    <name type="scientific">Actinomadura monticuli</name>
    <dbReference type="NCBI Taxonomy" id="3097367"/>
    <lineage>
        <taxon>Bacteria</taxon>
        <taxon>Bacillati</taxon>
        <taxon>Actinomycetota</taxon>
        <taxon>Actinomycetes</taxon>
        <taxon>Streptosporangiales</taxon>
        <taxon>Thermomonosporaceae</taxon>
        <taxon>Actinomadura</taxon>
    </lineage>
</organism>
<dbReference type="InterPro" id="IPR009081">
    <property type="entry name" value="PP-bd_ACP"/>
</dbReference>
<sequence>MANTQEAIAIIGVAARLPGALDARDYWLNLRAGRESVTTRTDAELLAHGVTQRELADPHYVRRAGLVPALKDFDAGFFGLTAREARTSDPQLKLFLEVSHAALEDGGFDPTAMTSDIAVFGAAGQSRYTDLYVNGDLRHHEAATLVLNNSDYVATFTSYRLDLRGPAMTVMTACSSSLVAVHLGCQSLLLGDCDMALAGGANVELPYGQGYRWGPGSVRSRDGHCRPFDAAANGTVFADGAGVVLLKRLSDAVADRDHIRAVIHGTALTNDGSEKMSFGAPSVEGQVRAIVQAMDIAQVSPQEISYVEAHGTGTVIGDPIEIAALDRAYRSLADGPLPPGSIPIGSVKGNIGHTTPTAGVASLVKLALAMDAGEIPPSIGFSKPNPRLELDRTPFFVASALHPWPREEGRPRWAGLSSLGVGGTNAHAVVGEAPVPVRSPVDGRPRIVVWSARTPQALADATARLADHCADADAATFADATATLQRGRTAHPLRAAVIASDFAEVAVALRSERTVTPPLTDTETETDHGVMFMFPDQDSQQARMGAGLYGVNPVFTTEMDRILGWLEDGPRLRELWLDGDATAFRSAVHAQPLLFAVEYALARVLERLGLRPVALAGHGLGELVAAAQAGVFDPRDAARLAEIRGRLTQEPGSAAASLAAAVAEMSPREPAIPVYSGLMGGRRLTASTATDPEFWARSVSTPARFEEALGALLADRTWTLLETGPGTALCGLAAAHPRLGDSRAFPVLPGPPVADDERGLLTAVGSAWVLGHAVEWAELRADEPLRRVPLPGYPYQRTRHWVTPETGPAAPQSAAPRENETAAPAPVVTGAERSAPDAPPASPFSVLTWTERPAPARHADEADLGWALALVPDDVGESMPLVLALQRRGYRVVLVRPGVRYAEAAHEFRLRPEVRDDFDAMLARLAETGRTPVLLTHGLAVDDWQPVTAATVDAQLDLAFRGLHTAVAAMAQRASGRRAPDILVVTRQAVDVSGGNPAHPVKAALPAQVRTLAAEMPGVTVRLVDMAGTDEADLAAELAVADPEPVVALRGGRRWVPRELDHVPVPAPSPLRQDGVYLLTGGLGGLGLAVARGLAATGLRPRLVLAGRSGLPPGPDDTARADALTEAVAQLEALGARVRVQSCDITDRRALARLLATAKAHFGPLNGVFHLAGLPGAGMLALRDRSEADEVLRPKIHGTLGLAEALTDPLDFFVSFSSRAALTGMVGSGDYAAANGFLDAHAAAVRGRLGRMLSVGWPAWHSVGMASSQLPPPGKPDATAAGEYATILSARTSWVLDEHRLDGTPVLPGAGIADLVVRAARERLDVHGALEFENLVFNRALATAQPREVRVRFISDGDRYRFEVVSRLESQQDAGWTVHAGGCVRALDDLGATSPIAVADLTSAMTERPAPGPGRQGPRMFTLGPRWQNVESVWSDQNGTKIVRLALPEAFLPDLRDHPLHPALLDSATASLREPERDGVRIPFRYRRLALHGPLPAELFSRIHRTSSDQHSITADIELIALDGTLLAEIEGFTMCSVDTAFADESSRTQAPTGTRGLGPERGARLLLDLLAARTPAHVLVRPFDGDAPLPLEGTGESGADIVSPIQVRATGRRFLRRDRPDDPPAPPPSAPDDIERRLRVLWSEALGSPDFTADADFFDVGGDSMSAMQVVDGIRDVYGLELGMATVFDHPTVTALSAVVREHLTS</sequence>
<dbReference type="InterPro" id="IPR001227">
    <property type="entry name" value="Ac_transferase_dom_sf"/>
</dbReference>
<keyword evidence="3" id="KW-0808">Transferase</keyword>
<dbReference type="SUPFAM" id="SSF51735">
    <property type="entry name" value="NAD(P)-binding Rossmann-fold domains"/>
    <property type="match status" value="2"/>
</dbReference>
<dbReference type="Gene3D" id="3.10.129.110">
    <property type="entry name" value="Polyketide synthase dehydratase"/>
    <property type="match status" value="1"/>
</dbReference>
<dbReference type="InterPro" id="IPR032821">
    <property type="entry name" value="PKS_assoc"/>
</dbReference>
<keyword evidence="2" id="KW-0597">Phosphoprotein</keyword>
<dbReference type="SMART" id="SM00825">
    <property type="entry name" value="PKS_KS"/>
    <property type="match status" value="1"/>
</dbReference>
<protein>
    <submittedName>
        <fullName evidence="9">Type I polyketide synthase</fullName>
    </submittedName>
</protein>
<dbReference type="PROSITE" id="PS00606">
    <property type="entry name" value="KS3_1"/>
    <property type="match status" value="1"/>
</dbReference>
<dbReference type="SMART" id="SM00822">
    <property type="entry name" value="PKS_KR"/>
    <property type="match status" value="1"/>
</dbReference>
<dbReference type="InterPro" id="IPR049552">
    <property type="entry name" value="PKS_DH_N"/>
</dbReference>
<accession>A0ABV4Q4J5</accession>
<evidence type="ECO:0000256" key="3">
    <source>
        <dbReference type="ARBA" id="ARBA00022679"/>
    </source>
</evidence>
<dbReference type="InterPro" id="IPR014031">
    <property type="entry name" value="Ketoacyl_synth_C"/>
</dbReference>
<feature type="region of interest" description="Disordered" evidence="5">
    <location>
        <begin position="802"/>
        <end position="823"/>
    </location>
</feature>
<dbReference type="SMART" id="SM00827">
    <property type="entry name" value="PKS_AT"/>
    <property type="match status" value="1"/>
</dbReference>
<dbReference type="InterPro" id="IPR050091">
    <property type="entry name" value="PKS_NRPS_Biosynth_Enz"/>
</dbReference>
<dbReference type="SMART" id="SM01294">
    <property type="entry name" value="PKS_PP_betabranch"/>
    <property type="match status" value="1"/>
</dbReference>
<dbReference type="Pfam" id="PF16197">
    <property type="entry name" value="KAsynt_C_assoc"/>
    <property type="match status" value="1"/>
</dbReference>
<feature type="region of interest" description="Disordered" evidence="5">
    <location>
        <begin position="1614"/>
        <end position="1634"/>
    </location>
</feature>
<dbReference type="InterPro" id="IPR014043">
    <property type="entry name" value="Acyl_transferase_dom"/>
</dbReference>
<dbReference type="InterPro" id="IPR018201">
    <property type="entry name" value="Ketoacyl_synth_AS"/>
</dbReference>
<dbReference type="SMART" id="SM00826">
    <property type="entry name" value="PKS_DH"/>
    <property type="match status" value="1"/>
</dbReference>
<dbReference type="InterPro" id="IPR020806">
    <property type="entry name" value="PKS_PP-bd"/>
</dbReference>
<evidence type="ECO:0000259" key="8">
    <source>
        <dbReference type="PROSITE" id="PS52019"/>
    </source>
</evidence>
<dbReference type="Gene3D" id="3.40.47.10">
    <property type="match status" value="1"/>
</dbReference>
<dbReference type="InterPro" id="IPR016039">
    <property type="entry name" value="Thiolase-like"/>
</dbReference>
<dbReference type="InterPro" id="IPR020807">
    <property type="entry name" value="PKS_DH"/>
</dbReference>
<dbReference type="Pfam" id="PF00550">
    <property type="entry name" value="PP-binding"/>
    <property type="match status" value="1"/>
</dbReference>
<dbReference type="InterPro" id="IPR013968">
    <property type="entry name" value="PKS_KR"/>
</dbReference>
<evidence type="ECO:0000313" key="9">
    <source>
        <dbReference type="EMBL" id="MFA1538083.1"/>
    </source>
</evidence>
<dbReference type="Gene3D" id="3.40.50.720">
    <property type="entry name" value="NAD(P)-binding Rossmann-like Domain"/>
    <property type="match status" value="1"/>
</dbReference>
<dbReference type="InterPro" id="IPR014030">
    <property type="entry name" value="Ketoacyl_synth_N"/>
</dbReference>
<evidence type="ECO:0000256" key="2">
    <source>
        <dbReference type="ARBA" id="ARBA00022553"/>
    </source>
</evidence>
<name>A0ABV4Q4J5_9ACTN</name>
<feature type="domain" description="Ketosynthase family 3 (KS3)" evidence="7">
    <location>
        <begin position="5"/>
        <end position="432"/>
    </location>
</feature>
<dbReference type="Pfam" id="PF02801">
    <property type="entry name" value="Ketoacyl-synt_C"/>
    <property type="match status" value="1"/>
</dbReference>
<dbReference type="InterPro" id="IPR036736">
    <property type="entry name" value="ACP-like_sf"/>
</dbReference>
<keyword evidence="10" id="KW-1185">Reference proteome</keyword>
<dbReference type="Gene3D" id="1.10.1200.10">
    <property type="entry name" value="ACP-like"/>
    <property type="match status" value="1"/>
</dbReference>
<evidence type="ECO:0000256" key="1">
    <source>
        <dbReference type="ARBA" id="ARBA00022450"/>
    </source>
</evidence>
<feature type="domain" description="PKS/mFAS DH" evidence="8">
    <location>
        <begin position="1261"/>
        <end position="1544"/>
    </location>
</feature>
<dbReference type="PROSITE" id="PS52019">
    <property type="entry name" value="PKS_MFAS_DH"/>
    <property type="match status" value="1"/>
</dbReference>
<dbReference type="CDD" id="cd08953">
    <property type="entry name" value="KR_2_SDR_x"/>
    <property type="match status" value="1"/>
</dbReference>
<comment type="caution">
    <text evidence="9">The sequence shown here is derived from an EMBL/GenBank/DDBJ whole genome shotgun (WGS) entry which is preliminary data.</text>
</comment>
<dbReference type="InterPro" id="IPR049551">
    <property type="entry name" value="PKS_DH_C"/>
</dbReference>
<feature type="domain" description="Carrier" evidence="6">
    <location>
        <begin position="1630"/>
        <end position="1705"/>
    </location>
</feature>
<dbReference type="Gene3D" id="3.40.366.10">
    <property type="entry name" value="Malonyl-Coenzyme A Acyl Carrier Protein, domain 2"/>
    <property type="match status" value="2"/>
</dbReference>
<dbReference type="InterPro" id="IPR006162">
    <property type="entry name" value="Ppantetheine_attach_site"/>
</dbReference>
<dbReference type="EMBL" id="JAXCEI010000002">
    <property type="protein sequence ID" value="MFA1538083.1"/>
    <property type="molecule type" value="Genomic_DNA"/>
</dbReference>
<dbReference type="Pfam" id="PF00698">
    <property type="entry name" value="Acyl_transf_1"/>
    <property type="match status" value="1"/>
</dbReference>
<keyword evidence="1" id="KW-0596">Phosphopantetheine</keyword>
<dbReference type="InterPro" id="IPR016035">
    <property type="entry name" value="Acyl_Trfase/lysoPLipase"/>
</dbReference>
<evidence type="ECO:0000259" key="6">
    <source>
        <dbReference type="PROSITE" id="PS50075"/>
    </source>
</evidence>
<dbReference type="PANTHER" id="PTHR43775:SF37">
    <property type="entry name" value="SI:DKEY-61P9.11"/>
    <property type="match status" value="1"/>
</dbReference>
<dbReference type="Gene3D" id="3.30.70.3290">
    <property type="match status" value="2"/>
</dbReference>
<feature type="region of interest" description="N-terminal hotdog fold" evidence="4">
    <location>
        <begin position="1261"/>
        <end position="1391"/>
    </location>
</feature>
<dbReference type="InterPro" id="IPR042104">
    <property type="entry name" value="PKS_dehydratase_sf"/>
</dbReference>
<feature type="region of interest" description="C-terminal hotdog fold" evidence="4">
    <location>
        <begin position="1406"/>
        <end position="1544"/>
    </location>
</feature>
<dbReference type="Pfam" id="PF14765">
    <property type="entry name" value="PS-DH"/>
    <property type="match status" value="1"/>
</dbReference>
<dbReference type="SUPFAM" id="SSF52151">
    <property type="entry name" value="FabD/lysophospholipase-like"/>
    <property type="match status" value="1"/>
</dbReference>
<dbReference type="CDD" id="cd00833">
    <property type="entry name" value="PKS"/>
    <property type="match status" value="1"/>
</dbReference>
<dbReference type="PROSITE" id="PS50075">
    <property type="entry name" value="CARRIER"/>
    <property type="match status" value="1"/>
</dbReference>
<dbReference type="Proteomes" id="UP001569963">
    <property type="component" value="Unassembled WGS sequence"/>
</dbReference>
<dbReference type="PROSITE" id="PS00012">
    <property type="entry name" value="PHOSPHOPANTETHEINE"/>
    <property type="match status" value="1"/>
</dbReference>
<evidence type="ECO:0000256" key="5">
    <source>
        <dbReference type="SAM" id="MobiDB-lite"/>
    </source>
</evidence>
<evidence type="ECO:0000256" key="4">
    <source>
        <dbReference type="PROSITE-ProRule" id="PRU01363"/>
    </source>
</evidence>
<dbReference type="InterPro" id="IPR057326">
    <property type="entry name" value="KR_dom"/>
</dbReference>
<dbReference type="RefSeq" id="WP_371947428.1">
    <property type="nucleotide sequence ID" value="NZ_JAXCEI010000002.1"/>
</dbReference>
<evidence type="ECO:0000259" key="7">
    <source>
        <dbReference type="PROSITE" id="PS52004"/>
    </source>
</evidence>
<evidence type="ECO:0000313" key="10">
    <source>
        <dbReference type="Proteomes" id="UP001569963"/>
    </source>
</evidence>
<dbReference type="SUPFAM" id="SSF53901">
    <property type="entry name" value="Thiolase-like"/>
    <property type="match status" value="1"/>
</dbReference>
<proteinExistence type="predicted"/>
<dbReference type="Pfam" id="PF08659">
    <property type="entry name" value="KR"/>
    <property type="match status" value="1"/>
</dbReference>
<dbReference type="InterPro" id="IPR049900">
    <property type="entry name" value="PKS_mFAS_DH"/>
</dbReference>
<dbReference type="InterPro" id="IPR020841">
    <property type="entry name" value="PKS_Beta-ketoAc_synthase_dom"/>
</dbReference>
<feature type="active site" description="Proton donor; for dehydratase activity" evidence="4">
    <location>
        <position position="1457"/>
    </location>
</feature>
<dbReference type="PROSITE" id="PS52004">
    <property type="entry name" value="KS3_2"/>
    <property type="match status" value="1"/>
</dbReference>
<gene>
    <name evidence="9" type="ORF">SM611_04005</name>
</gene>
<dbReference type="SUPFAM" id="SSF47336">
    <property type="entry name" value="ACP-like"/>
    <property type="match status" value="1"/>
</dbReference>
<feature type="active site" description="Proton acceptor; for dehydratase activity" evidence="4">
    <location>
        <position position="1299"/>
    </location>
</feature>
<reference evidence="9 10" key="1">
    <citation type="submission" date="2023-11" db="EMBL/GenBank/DDBJ databases">
        <title>Actinomadura monticuli sp. nov., isolated from volcanic ash.</title>
        <authorList>
            <person name="Lee S.D."/>
            <person name="Yang H."/>
            <person name="Kim I.S."/>
        </authorList>
    </citation>
    <scope>NUCLEOTIDE SEQUENCE [LARGE SCALE GENOMIC DNA]</scope>
    <source>
        <strain evidence="9 10">DLS-62</strain>
    </source>
</reference>
<dbReference type="PANTHER" id="PTHR43775">
    <property type="entry name" value="FATTY ACID SYNTHASE"/>
    <property type="match status" value="1"/>
</dbReference>
<dbReference type="Pfam" id="PF00109">
    <property type="entry name" value="ketoacyl-synt"/>
    <property type="match status" value="1"/>
</dbReference>
<dbReference type="Pfam" id="PF21089">
    <property type="entry name" value="PKS_DH_N"/>
    <property type="match status" value="1"/>
</dbReference>